<dbReference type="Pfam" id="PF01266">
    <property type="entry name" value="DAO"/>
    <property type="match status" value="1"/>
</dbReference>
<dbReference type="GO" id="GO:0005737">
    <property type="term" value="C:cytoplasm"/>
    <property type="evidence" value="ECO:0007669"/>
    <property type="project" value="TreeGrafter"/>
</dbReference>
<evidence type="ECO:0000313" key="3">
    <source>
        <dbReference type="Proteomes" id="UP000516320"/>
    </source>
</evidence>
<dbReference type="InterPro" id="IPR036188">
    <property type="entry name" value="FAD/NAD-bd_sf"/>
</dbReference>
<dbReference type="PANTHER" id="PTHR13847:SF281">
    <property type="entry name" value="FAD DEPENDENT OXIDOREDUCTASE DOMAIN-CONTAINING PROTEIN"/>
    <property type="match status" value="1"/>
</dbReference>
<evidence type="ECO:0000259" key="1">
    <source>
        <dbReference type="Pfam" id="PF01266"/>
    </source>
</evidence>
<reference evidence="2 3" key="1">
    <citation type="submission" date="2019-12" db="EMBL/GenBank/DDBJ databases">
        <title>Corynebacterium sp. nov., isolated from feces of the Anser Albifrons in China.</title>
        <authorList>
            <person name="Liu Q."/>
        </authorList>
    </citation>
    <scope>NUCLEOTIDE SEQUENCE [LARGE SCALE GENOMIC DNA]</scope>
    <source>
        <strain evidence="2 3">4H37-19</strain>
    </source>
</reference>
<dbReference type="InterPro" id="IPR006076">
    <property type="entry name" value="FAD-dep_OxRdtase"/>
</dbReference>
<sequence length="469" mass="51957">MSTQSLYPKLDVRASLAEASSIPLWFDDPRRPEPRPSLSGAHSADLVIVGGGFTGLWAALLAKEQQPDRRVILIEANTVGWAASGRNGGFCSASLTHGYDNGKKHLPNEVDVLEQLGMENLAEIEATIARYQMDCGFERSGEIMVALHPHQERELASAHDPDNGQYWLDQTALKEHIDSPLFLGGLWDTQRNALVNPAQLCWELARVITDLGVDIFENSLVTQVSSTPWGIKVETRTGEVRAAKVILGTNVFPSLIPALRFHTVPVYDYVLATEPLTQEQLEAIGWSRRQGISDVGNQFHYFRLTPNNRILWGGWDAVYHFGRRIKPAFDQRSATFTTLATHFHHTFPQLSGVKFSHAWGGAIDTCTRFFPFFHSSHGGAVVSALGFTGLGVGASRFAARVMLDLLSDNPSPLCELEMVRQKPLPFPPEPLAWLGIQLTTRALIRSDQQHGRRGPWLKMLDAFGVGFDS</sequence>
<dbReference type="SUPFAM" id="SSF51905">
    <property type="entry name" value="FAD/NAD(P)-binding domain"/>
    <property type="match status" value="1"/>
</dbReference>
<organism evidence="2 3">
    <name type="scientific">Corynebacterium poyangense</name>
    <dbReference type="NCBI Taxonomy" id="2684405"/>
    <lineage>
        <taxon>Bacteria</taxon>
        <taxon>Bacillati</taxon>
        <taxon>Actinomycetota</taxon>
        <taxon>Actinomycetes</taxon>
        <taxon>Mycobacteriales</taxon>
        <taxon>Corynebacteriaceae</taxon>
        <taxon>Corynebacterium</taxon>
    </lineage>
</organism>
<accession>A0A7H0SL74</accession>
<keyword evidence="3" id="KW-1185">Reference proteome</keyword>
<dbReference type="EMBL" id="CP046884">
    <property type="protein sequence ID" value="QNQ89299.1"/>
    <property type="molecule type" value="Genomic_DNA"/>
</dbReference>
<dbReference type="Gene3D" id="3.30.9.10">
    <property type="entry name" value="D-Amino Acid Oxidase, subunit A, domain 2"/>
    <property type="match status" value="1"/>
</dbReference>
<dbReference type="Gene3D" id="3.50.50.60">
    <property type="entry name" value="FAD/NAD(P)-binding domain"/>
    <property type="match status" value="1"/>
</dbReference>
<protein>
    <submittedName>
        <fullName evidence="2">FAD-dependent oxidoreductase</fullName>
    </submittedName>
</protein>
<feature type="domain" description="FAD dependent oxidoreductase" evidence="1">
    <location>
        <begin position="45"/>
        <end position="404"/>
    </location>
</feature>
<evidence type="ECO:0000313" key="2">
    <source>
        <dbReference type="EMBL" id="QNQ89299.1"/>
    </source>
</evidence>
<gene>
    <name evidence="2" type="ORF">GP475_00625</name>
</gene>
<dbReference type="PANTHER" id="PTHR13847">
    <property type="entry name" value="SARCOSINE DEHYDROGENASE-RELATED"/>
    <property type="match status" value="1"/>
</dbReference>
<name>A0A7H0SL74_9CORY</name>
<dbReference type="RefSeq" id="WP_187974754.1">
    <property type="nucleotide sequence ID" value="NZ_CP046884.1"/>
</dbReference>
<dbReference type="Proteomes" id="UP000516320">
    <property type="component" value="Chromosome"/>
</dbReference>
<dbReference type="KEGG" id="cpoy:GP475_00625"/>
<dbReference type="AlphaFoldDB" id="A0A7H0SL74"/>
<proteinExistence type="predicted"/>